<feature type="compositionally biased region" description="Basic and acidic residues" evidence="3">
    <location>
        <begin position="172"/>
        <end position="183"/>
    </location>
</feature>
<feature type="region of interest" description="Disordered" evidence="3">
    <location>
        <begin position="170"/>
        <end position="418"/>
    </location>
</feature>
<protein>
    <recommendedName>
        <fullName evidence="4">J domain-containing protein</fullName>
    </recommendedName>
</protein>
<dbReference type="SMART" id="SM00271">
    <property type="entry name" value="DnaJ"/>
    <property type="match status" value="1"/>
</dbReference>
<feature type="compositionally biased region" description="Basic and acidic residues" evidence="3">
    <location>
        <begin position="320"/>
        <end position="330"/>
    </location>
</feature>
<dbReference type="EMBL" id="CALNXI010002901">
    <property type="protein sequence ID" value="CAH3191346.1"/>
    <property type="molecule type" value="Genomic_DNA"/>
</dbReference>
<accession>A0ABN8SNL5</accession>
<dbReference type="PROSITE" id="PS50076">
    <property type="entry name" value="DNAJ_2"/>
    <property type="match status" value="1"/>
</dbReference>
<feature type="compositionally biased region" description="Low complexity" evidence="3">
    <location>
        <begin position="404"/>
        <end position="418"/>
    </location>
</feature>
<evidence type="ECO:0000256" key="1">
    <source>
        <dbReference type="ARBA" id="ARBA00022737"/>
    </source>
</evidence>
<feature type="compositionally biased region" description="Low complexity" evidence="3">
    <location>
        <begin position="367"/>
        <end position="386"/>
    </location>
</feature>
<dbReference type="CDD" id="cd06257">
    <property type="entry name" value="DnaJ"/>
    <property type="match status" value="1"/>
</dbReference>
<dbReference type="InterPro" id="IPR036869">
    <property type="entry name" value="J_dom_sf"/>
</dbReference>
<dbReference type="Proteomes" id="UP001159427">
    <property type="component" value="Unassembled WGS sequence"/>
</dbReference>
<dbReference type="Gene3D" id="1.10.287.110">
    <property type="entry name" value="DnaJ domain"/>
    <property type="match status" value="1"/>
</dbReference>
<feature type="compositionally biased region" description="Low complexity" evidence="3">
    <location>
        <begin position="331"/>
        <end position="349"/>
    </location>
</feature>
<sequence>MPKEEKKEYLKILGVDNSSSENEIKRAYKKLALQCHPDKNQGDVPSEKKLFDEVSKAFESLTLEYKNDSCRSDYDQIFFDFLRDIFGWKEDGEGAGTSNFLTYFCGSKQHPCSSDVDFDSRYQDTEEEEDIDGEGDIDSIMEIVKNRRKKGKHVPEEFREETLMVLKTKLNQHKEDMKRDSSKKQASKKGKTPVPVAKPKPKSKKQLQAEQRRREKEMEKIAMELEEKRKEEEEKEKQRKQLEVEKQKRLEEERIRAQNEERKRREKEQREREKQQKLEQEREEKRRRQQEEEKKRKEEEEKRRKAEKEKAAKKAAQQAAKEKEEKEKLANKTQNMKRQQQQQRTDQQQYPREIPPRFQKRMKQKEQQQQQQQTQQQQQQRTDQQQYPREIPPRFQKRMKQKEQQQQQQQTQYQQQIPQQTLQQPLKVQPKPQPTGDISYNFYWLSTATRTAKKSIEFVKNNFAHAAHFANRGNIVSSRFLIFSLRYKIYVFFFQRNLLGFVVVFSLEKFRWPCDLLPKHANFTPAYMKGYKSMDRQFCQNQNLLDE</sequence>
<dbReference type="PANTHER" id="PTHR45188">
    <property type="entry name" value="DNAJ PROTEIN P58IPK HOMOLOG"/>
    <property type="match status" value="1"/>
</dbReference>
<dbReference type="PRINTS" id="PR00625">
    <property type="entry name" value="JDOMAIN"/>
</dbReference>
<comment type="caution">
    <text evidence="5">The sequence shown here is derived from an EMBL/GenBank/DDBJ whole genome shotgun (WGS) entry which is preliminary data.</text>
</comment>
<feature type="domain" description="J" evidence="4">
    <location>
        <begin position="8"/>
        <end position="78"/>
    </location>
</feature>
<evidence type="ECO:0000313" key="5">
    <source>
        <dbReference type="EMBL" id="CAH3191346.1"/>
    </source>
</evidence>
<reference evidence="5 6" key="1">
    <citation type="submission" date="2022-05" db="EMBL/GenBank/DDBJ databases">
        <authorList>
            <consortium name="Genoscope - CEA"/>
            <person name="William W."/>
        </authorList>
    </citation>
    <scope>NUCLEOTIDE SEQUENCE [LARGE SCALE GENOMIC DNA]</scope>
</reference>
<name>A0ABN8SNL5_9CNID</name>
<organism evidence="5 6">
    <name type="scientific">Porites evermanni</name>
    <dbReference type="NCBI Taxonomy" id="104178"/>
    <lineage>
        <taxon>Eukaryota</taxon>
        <taxon>Metazoa</taxon>
        <taxon>Cnidaria</taxon>
        <taxon>Anthozoa</taxon>
        <taxon>Hexacorallia</taxon>
        <taxon>Scleractinia</taxon>
        <taxon>Fungiina</taxon>
        <taxon>Poritidae</taxon>
        <taxon>Porites</taxon>
    </lineage>
</organism>
<evidence type="ECO:0000313" key="6">
    <source>
        <dbReference type="Proteomes" id="UP001159427"/>
    </source>
</evidence>
<keyword evidence="6" id="KW-1185">Reference proteome</keyword>
<dbReference type="SUPFAM" id="SSF46565">
    <property type="entry name" value="Chaperone J-domain"/>
    <property type="match status" value="1"/>
</dbReference>
<dbReference type="PANTHER" id="PTHR45188:SF2">
    <property type="entry name" value="DNAJ HOMOLOG SUBFAMILY C MEMBER 7"/>
    <property type="match status" value="1"/>
</dbReference>
<dbReference type="InterPro" id="IPR001623">
    <property type="entry name" value="DnaJ_domain"/>
</dbReference>
<evidence type="ECO:0000256" key="3">
    <source>
        <dbReference type="SAM" id="MobiDB-lite"/>
    </source>
</evidence>
<evidence type="ECO:0000259" key="4">
    <source>
        <dbReference type="PROSITE" id="PS50076"/>
    </source>
</evidence>
<proteinExistence type="predicted"/>
<evidence type="ECO:0000256" key="2">
    <source>
        <dbReference type="ARBA" id="ARBA00022803"/>
    </source>
</evidence>
<dbReference type="Pfam" id="PF00226">
    <property type="entry name" value="DnaJ"/>
    <property type="match status" value="1"/>
</dbReference>
<feature type="compositionally biased region" description="Basic and acidic residues" evidence="3">
    <location>
        <begin position="210"/>
        <end position="312"/>
    </location>
</feature>
<keyword evidence="1" id="KW-0677">Repeat</keyword>
<gene>
    <name evidence="5" type="ORF">PEVE_00021741</name>
</gene>
<keyword evidence="2" id="KW-0802">TPR repeat</keyword>